<comment type="caution">
    <text evidence="2">The sequence shown here is derived from an EMBL/GenBank/DDBJ whole genome shotgun (WGS) entry which is preliminary data.</text>
</comment>
<organism evidence="2 3">
    <name type="scientific">Penaeus vannamei</name>
    <name type="common">Whiteleg shrimp</name>
    <name type="synonym">Litopenaeus vannamei</name>
    <dbReference type="NCBI Taxonomy" id="6689"/>
    <lineage>
        <taxon>Eukaryota</taxon>
        <taxon>Metazoa</taxon>
        <taxon>Ecdysozoa</taxon>
        <taxon>Arthropoda</taxon>
        <taxon>Crustacea</taxon>
        <taxon>Multicrustacea</taxon>
        <taxon>Malacostraca</taxon>
        <taxon>Eumalacostraca</taxon>
        <taxon>Eucarida</taxon>
        <taxon>Decapoda</taxon>
        <taxon>Dendrobranchiata</taxon>
        <taxon>Penaeoidea</taxon>
        <taxon>Penaeidae</taxon>
        <taxon>Penaeus</taxon>
    </lineage>
</organism>
<keyword evidence="3" id="KW-1185">Reference proteome</keyword>
<protein>
    <submittedName>
        <fullName evidence="2">Uncharacterized protein</fullName>
    </submittedName>
</protein>
<feature type="region of interest" description="Disordered" evidence="1">
    <location>
        <begin position="1"/>
        <end position="32"/>
    </location>
</feature>
<dbReference type="EMBL" id="QCYY01001988">
    <property type="protein sequence ID" value="ROT73796.1"/>
    <property type="molecule type" value="Genomic_DNA"/>
</dbReference>
<accession>A0A3R7PQC3</accession>
<feature type="region of interest" description="Disordered" evidence="1">
    <location>
        <begin position="105"/>
        <end position="146"/>
    </location>
</feature>
<gene>
    <name evidence="2" type="ORF">C7M84_007730</name>
</gene>
<reference evidence="2 3" key="2">
    <citation type="submission" date="2019-01" db="EMBL/GenBank/DDBJ databases">
        <title>The decoding of complex shrimp genome reveals the adaptation for benthos swimmer, frequently molting mechanism and breeding impact on genome.</title>
        <authorList>
            <person name="Sun Y."/>
            <person name="Gao Y."/>
            <person name="Yu Y."/>
        </authorList>
    </citation>
    <scope>NUCLEOTIDE SEQUENCE [LARGE SCALE GENOMIC DNA]</scope>
    <source>
        <tissue evidence="2">Muscle</tissue>
    </source>
</reference>
<reference evidence="2 3" key="1">
    <citation type="submission" date="2018-04" db="EMBL/GenBank/DDBJ databases">
        <authorList>
            <person name="Zhang X."/>
            <person name="Yuan J."/>
            <person name="Li F."/>
            <person name="Xiang J."/>
        </authorList>
    </citation>
    <scope>NUCLEOTIDE SEQUENCE [LARGE SCALE GENOMIC DNA]</scope>
    <source>
        <tissue evidence="2">Muscle</tissue>
    </source>
</reference>
<evidence type="ECO:0000256" key="1">
    <source>
        <dbReference type="SAM" id="MobiDB-lite"/>
    </source>
</evidence>
<dbReference type="AlphaFoldDB" id="A0A3R7PQC3"/>
<evidence type="ECO:0000313" key="3">
    <source>
        <dbReference type="Proteomes" id="UP000283509"/>
    </source>
</evidence>
<evidence type="ECO:0000313" key="2">
    <source>
        <dbReference type="EMBL" id="ROT73796.1"/>
    </source>
</evidence>
<sequence>MMEVDGPCNPDRTLRWTAANPPQVAHPVPPPRSKAGLSIVAGVAAPGIMKSSSEIFLSSTALPPTKGILKSSSGVLRPGASGAPLSRSASGGVVASTARVNFSSTVSHIESSPPSSPTEPPFGMSVAALSSPPSGPSKVDLSFRQASQPAPAAAGKCLKVFLDQLPAAATSAEQDT</sequence>
<name>A0A3R7PQC3_PENVA</name>
<dbReference type="Proteomes" id="UP000283509">
    <property type="component" value="Unassembled WGS sequence"/>
</dbReference>
<proteinExistence type="predicted"/>